<feature type="binding site" evidence="9">
    <location>
        <position position="79"/>
    </location>
    <ligand>
        <name>anthranilate</name>
        <dbReference type="ChEBI" id="CHEBI:16567"/>
        <label>1</label>
    </ligand>
</feature>
<dbReference type="KEGG" id="meg:DKB62_05000"/>
<name>A0A346AYN0_9FIRM</name>
<comment type="similarity">
    <text evidence="8">In the C-terminal section; belongs to the anthranilate phosphoribosyltransferase family.</text>
</comment>
<feature type="binding site" evidence="9">
    <location>
        <position position="79"/>
    </location>
    <ligand>
        <name>5-phospho-alpha-D-ribose 1-diphosphate</name>
        <dbReference type="ChEBI" id="CHEBI:58017"/>
    </ligand>
</feature>
<accession>A0A346AYN0</accession>
<dbReference type="Gene3D" id="3.40.1030.10">
    <property type="entry name" value="Nucleoside phosphorylase/phosphoribosyltransferase catalytic domain"/>
    <property type="match status" value="1"/>
</dbReference>
<dbReference type="Proteomes" id="UP000254337">
    <property type="component" value="Chromosome"/>
</dbReference>
<evidence type="ECO:0000256" key="2">
    <source>
        <dbReference type="ARBA" id="ARBA00022605"/>
    </source>
</evidence>
<dbReference type="InterPro" id="IPR000312">
    <property type="entry name" value="Glycosyl_Trfase_fam3"/>
</dbReference>
<dbReference type="UniPathway" id="UPA00035">
    <property type="reaction ID" value="UER00041"/>
</dbReference>
<evidence type="ECO:0000256" key="7">
    <source>
        <dbReference type="ARBA" id="ARBA00052328"/>
    </source>
</evidence>
<comment type="function">
    <text evidence="9">Catalyzes the transfer of the phosphoribosyl group of 5-phosphorylribose-1-pyrophosphate (PRPP) to anthranilate to yield N-(5'-phosphoribosyl)-anthranilate (PRA).</text>
</comment>
<evidence type="ECO:0000259" key="11">
    <source>
        <dbReference type="Pfam" id="PF02885"/>
    </source>
</evidence>
<dbReference type="Pfam" id="PF00591">
    <property type="entry name" value="Glycos_transf_3"/>
    <property type="match status" value="1"/>
</dbReference>
<dbReference type="AlphaFoldDB" id="A0A346AYN0"/>
<feature type="domain" description="Glycosyl transferase family 3" evidence="10">
    <location>
        <begin position="74"/>
        <end position="322"/>
    </location>
</feature>
<dbReference type="OrthoDB" id="9806430at2"/>
<dbReference type="HAMAP" id="MF_00211">
    <property type="entry name" value="TrpD"/>
    <property type="match status" value="1"/>
</dbReference>
<keyword evidence="6 9" id="KW-0057">Aromatic amino acid biosynthesis</keyword>
<feature type="binding site" evidence="9">
    <location>
        <position position="225"/>
    </location>
    <ligand>
        <name>Mg(2+)</name>
        <dbReference type="ChEBI" id="CHEBI:18420"/>
        <label>1</label>
    </ligand>
</feature>
<keyword evidence="2 9" id="KW-0028">Amino-acid biosynthesis</keyword>
<sequence>MIREATVKLIQKIDLTMEETMAVIDEIMSGETTPVQTAAFLTALQAKGTTIDEITACAKAMRAHALPVDGCDGVLEIVGTGGDKSGSFNISTTSGFVCAAGGCKVAKHGNRAATSKSGAADVLEALGANICMEPKRCVELLRSVGFCFLFAQHYHKAMKYVGPVRKELSVPTVFNILGPLTNPAHADHQILGVYDESLVEPLAHALHGLGVKKGMAVYGLDRMDEISASAPTKICEFDGDTFKTYVIEPEQFGLQRGAKSDIVGGTPAENAAITRSVLSGEKGTRRTAVVLNAGAGLYVAGKASTFEGGVRLAEELIDSGKAIQTLDAFIAQSHIA</sequence>
<feature type="binding site" evidence="9">
    <location>
        <position position="119"/>
    </location>
    <ligand>
        <name>5-phospho-alpha-D-ribose 1-diphosphate</name>
        <dbReference type="ChEBI" id="CHEBI:58017"/>
    </ligand>
</feature>
<dbReference type="EC" id="2.4.2.18" evidence="9"/>
<keyword evidence="9" id="KW-0460">Magnesium</keyword>
<keyword evidence="9" id="KW-0479">Metal-binding</keyword>
<comment type="pathway">
    <text evidence="1 9">Amino-acid biosynthesis; L-tryptophan biosynthesis; L-tryptophan from chorismate: step 2/5.</text>
</comment>
<dbReference type="NCBIfam" id="TIGR01245">
    <property type="entry name" value="trpD"/>
    <property type="match status" value="1"/>
</dbReference>
<evidence type="ECO:0000256" key="4">
    <source>
        <dbReference type="ARBA" id="ARBA00022679"/>
    </source>
</evidence>
<keyword evidence="4 9" id="KW-0808">Transferase</keyword>
<feature type="binding site" evidence="9">
    <location>
        <position position="91"/>
    </location>
    <ligand>
        <name>Mg(2+)</name>
        <dbReference type="ChEBI" id="CHEBI:18420"/>
        <label>1</label>
    </ligand>
</feature>
<keyword evidence="5 9" id="KW-0822">Tryptophan biosynthesis</keyword>
<proteinExistence type="inferred from homology"/>
<feature type="domain" description="Glycosyl transferase family 3 N-terminal" evidence="11">
    <location>
        <begin position="4"/>
        <end position="65"/>
    </location>
</feature>
<dbReference type="PANTHER" id="PTHR43285">
    <property type="entry name" value="ANTHRANILATE PHOSPHORIBOSYLTRANSFERASE"/>
    <property type="match status" value="1"/>
</dbReference>
<evidence type="ECO:0000259" key="10">
    <source>
        <dbReference type="Pfam" id="PF00591"/>
    </source>
</evidence>
<evidence type="ECO:0000313" key="12">
    <source>
        <dbReference type="EMBL" id="AXL20973.1"/>
    </source>
</evidence>
<feature type="binding site" evidence="9">
    <location>
        <position position="87"/>
    </location>
    <ligand>
        <name>5-phospho-alpha-D-ribose 1-diphosphate</name>
        <dbReference type="ChEBI" id="CHEBI:58017"/>
    </ligand>
</feature>
<feature type="binding site" evidence="9">
    <location>
        <begin position="82"/>
        <end position="83"/>
    </location>
    <ligand>
        <name>5-phospho-alpha-D-ribose 1-diphosphate</name>
        <dbReference type="ChEBI" id="CHEBI:58017"/>
    </ligand>
</feature>
<feature type="binding site" evidence="9">
    <location>
        <begin position="89"/>
        <end position="92"/>
    </location>
    <ligand>
        <name>5-phospho-alpha-D-ribose 1-diphosphate</name>
        <dbReference type="ChEBI" id="CHEBI:58017"/>
    </ligand>
</feature>
<evidence type="ECO:0000256" key="3">
    <source>
        <dbReference type="ARBA" id="ARBA00022676"/>
    </source>
</evidence>
<protein>
    <recommendedName>
        <fullName evidence="9">Anthranilate phosphoribosyltransferase</fullName>
        <ecNumber evidence="9">2.4.2.18</ecNumber>
    </recommendedName>
</protein>
<dbReference type="SUPFAM" id="SSF52418">
    <property type="entry name" value="Nucleoside phosphorylase/phosphoribosyltransferase catalytic domain"/>
    <property type="match status" value="1"/>
</dbReference>
<comment type="caution">
    <text evidence="9">Lacks conserved residue(s) required for the propagation of feature annotation.</text>
</comment>
<reference evidence="12 13" key="1">
    <citation type="submission" date="2018-05" db="EMBL/GenBank/DDBJ databases">
        <title>Complete genome sequence of Megasphaera sp. AJH120T, isolated from the ceca of a chicken.</title>
        <authorList>
            <person name="Maki J."/>
            <person name="Looft T."/>
        </authorList>
    </citation>
    <scope>NUCLEOTIDE SEQUENCE [LARGE SCALE GENOMIC DNA]</scope>
    <source>
        <strain evidence="12 13">AJH120</strain>
    </source>
</reference>
<feature type="binding site" evidence="9">
    <location>
        <position position="225"/>
    </location>
    <ligand>
        <name>Mg(2+)</name>
        <dbReference type="ChEBI" id="CHEBI:18420"/>
        <label>2</label>
    </ligand>
</feature>
<evidence type="ECO:0000256" key="9">
    <source>
        <dbReference type="HAMAP-Rule" id="MF_00211"/>
    </source>
</evidence>
<dbReference type="GO" id="GO:0000162">
    <property type="term" value="P:L-tryptophan biosynthetic process"/>
    <property type="evidence" value="ECO:0007669"/>
    <property type="project" value="UniProtKB-UniRule"/>
</dbReference>
<dbReference type="PANTHER" id="PTHR43285:SF2">
    <property type="entry name" value="ANTHRANILATE PHOSPHORIBOSYLTRANSFERASE"/>
    <property type="match status" value="1"/>
</dbReference>
<evidence type="ECO:0000256" key="8">
    <source>
        <dbReference type="ARBA" id="ARBA00061188"/>
    </source>
</evidence>
<gene>
    <name evidence="9 12" type="primary">trpD</name>
    <name evidence="12" type="ORF">DKB62_05000</name>
</gene>
<dbReference type="GO" id="GO:0000287">
    <property type="term" value="F:magnesium ion binding"/>
    <property type="evidence" value="ECO:0007669"/>
    <property type="project" value="UniProtKB-UniRule"/>
</dbReference>
<comment type="similarity">
    <text evidence="9">Belongs to the anthranilate phosphoribosyltransferase family.</text>
</comment>
<dbReference type="InterPro" id="IPR005940">
    <property type="entry name" value="Anthranilate_Pribosyl_Tfrase"/>
</dbReference>
<dbReference type="GO" id="GO:0005829">
    <property type="term" value="C:cytosol"/>
    <property type="evidence" value="ECO:0007669"/>
    <property type="project" value="TreeGrafter"/>
</dbReference>
<dbReference type="EMBL" id="CP029462">
    <property type="protein sequence ID" value="AXL20973.1"/>
    <property type="molecule type" value="Genomic_DNA"/>
</dbReference>
<dbReference type="GO" id="GO:0004048">
    <property type="term" value="F:anthranilate phosphoribosyltransferase activity"/>
    <property type="evidence" value="ECO:0007669"/>
    <property type="project" value="UniProtKB-UniRule"/>
</dbReference>
<feature type="binding site" evidence="9">
    <location>
        <position position="165"/>
    </location>
    <ligand>
        <name>anthranilate</name>
        <dbReference type="ChEBI" id="CHEBI:16567"/>
        <label>2</label>
    </ligand>
</feature>
<dbReference type="RefSeq" id="WP_107196474.1">
    <property type="nucleotide sequence ID" value="NZ_CP029462.1"/>
</dbReference>
<dbReference type="FunFam" id="3.40.1030.10:FF:000002">
    <property type="entry name" value="Anthranilate phosphoribosyltransferase"/>
    <property type="match status" value="1"/>
</dbReference>
<dbReference type="InterPro" id="IPR017459">
    <property type="entry name" value="Glycosyl_Trfase_fam3_N_dom"/>
</dbReference>
<evidence type="ECO:0000256" key="1">
    <source>
        <dbReference type="ARBA" id="ARBA00004907"/>
    </source>
</evidence>
<dbReference type="Gene3D" id="1.20.970.10">
    <property type="entry name" value="Transferase, Pyrimidine Nucleoside Phosphorylase, Chain C"/>
    <property type="match status" value="1"/>
</dbReference>
<dbReference type="InterPro" id="IPR035902">
    <property type="entry name" value="Nuc_phospho_transferase"/>
</dbReference>
<evidence type="ECO:0000256" key="5">
    <source>
        <dbReference type="ARBA" id="ARBA00022822"/>
    </source>
</evidence>
<dbReference type="SUPFAM" id="SSF47648">
    <property type="entry name" value="Nucleoside phosphorylase/phosphoribosyltransferase N-terminal domain"/>
    <property type="match status" value="1"/>
</dbReference>
<evidence type="ECO:0000313" key="13">
    <source>
        <dbReference type="Proteomes" id="UP000254337"/>
    </source>
</evidence>
<comment type="catalytic activity">
    <reaction evidence="7 9">
        <text>N-(5-phospho-beta-D-ribosyl)anthranilate + diphosphate = 5-phospho-alpha-D-ribose 1-diphosphate + anthranilate</text>
        <dbReference type="Rhea" id="RHEA:11768"/>
        <dbReference type="ChEBI" id="CHEBI:16567"/>
        <dbReference type="ChEBI" id="CHEBI:18277"/>
        <dbReference type="ChEBI" id="CHEBI:33019"/>
        <dbReference type="ChEBI" id="CHEBI:58017"/>
        <dbReference type="EC" id="2.4.2.18"/>
    </reaction>
</comment>
<comment type="cofactor">
    <cofactor evidence="9">
        <name>Mg(2+)</name>
        <dbReference type="ChEBI" id="CHEBI:18420"/>
    </cofactor>
    <text evidence="9">Binds 2 magnesium ions per monomer.</text>
</comment>
<feature type="binding site" evidence="9">
    <location>
        <position position="110"/>
    </location>
    <ligand>
        <name>anthranilate</name>
        <dbReference type="ChEBI" id="CHEBI:16567"/>
        <label>1</label>
    </ligand>
</feature>
<feature type="binding site" evidence="9">
    <location>
        <begin position="107"/>
        <end position="115"/>
    </location>
    <ligand>
        <name>5-phospho-alpha-D-ribose 1-diphosphate</name>
        <dbReference type="ChEBI" id="CHEBI:58017"/>
    </ligand>
</feature>
<comment type="subunit">
    <text evidence="9">Homodimer.</text>
</comment>
<organism evidence="12 13">
    <name type="scientific">Megasphaera stantonii</name>
    <dbReference type="NCBI Taxonomy" id="2144175"/>
    <lineage>
        <taxon>Bacteria</taxon>
        <taxon>Bacillati</taxon>
        <taxon>Bacillota</taxon>
        <taxon>Negativicutes</taxon>
        <taxon>Veillonellales</taxon>
        <taxon>Veillonellaceae</taxon>
        <taxon>Megasphaera</taxon>
    </lineage>
</organism>
<evidence type="ECO:0000256" key="6">
    <source>
        <dbReference type="ARBA" id="ARBA00023141"/>
    </source>
</evidence>
<feature type="binding site" evidence="9">
    <location>
        <position position="224"/>
    </location>
    <ligand>
        <name>Mg(2+)</name>
        <dbReference type="ChEBI" id="CHEBI:18420"/>
        <label>2</label>
    </ligand>
</feature>
<keyword evidence="13" id="KW-1185">Reference proteome</keyword>
<keyword evidence="3 9" id="KW-0328">Glycosyltransferase</keyword>
<dbReference type="Pfam" id="PF02885">
    <property type="entry name" value="Glycos_trans_3N"/>
    <property type="match status" value="1"/>
</dbReference>
<dbReference type="InterPro" id="IPR036320">
    <property type="entry name" value="Glycosyl_Trfase_fam3_N_dom_sf"/>
</dbReference>